<keyword evidence="4" id="KW-0472">Membrane</keyword>
<dbReference type="InterPro" id="IPR027383">
    <property type="entry name" value="Znf_put"/>
</dbReference>
<keyword evidence="4" id="KW-1133">Transmembrane helix</keyword>
<evidence type="ECO:0000256" key="3">
    <source>
        <dbReference type="SAM" id="MobiDB-lite"/>
    </source>
</evidence>
<protein>
    <recommendedName>
        <fullName evidence="5">Putative zinc-finger domain-containing protein</fullName>
    </recommendedName>
</protein>
<accession>A0A6L9SIG0</accession>
<evidence type="ECO:0000313" key="7">
    <source>
        <dbReference type="Proteomes" id="UP000475214"/>
    </source>
</evidence>
<sequence>MAERMSCATVADTLAEVATGAASGPDRARVLSHLAGCEKCRRELDELTRVADEVLLVAPEHEPPAGFESAVLARIAEQADRPEDDQAPASASAPTQVPHPLPAERRGLRRAFRPLALAAAAVVIALGSAGVVWQATSDERDIAASYRDTLEIANGQYFAAAPLLDPAGNQVGHVFLYQGEPAWVFAVLGQAAQPGVYDVVVATDDARHAAGTCDAENGDCGAGATVDADIRDIRYVQLVAEDGPTFTASLSSGWGS</sequence>
<organism evidence="6 7">
    <name type="scientific">Phytoactinopolyspora halotolerans</name>
    <dbReference type="NCBI Taxonomy" id="1981512"/>
    <lineage>
        <taxon>Bacteria</taxon>
        <taxon>Bacillati</taxon>
        <taxon>Actinomycetota</taxon>
        <taxon>Actinomycetes</taxon>
        <taxon>Jiangellales</taxon>
        <taxon>Jiangellaceae</taxon>
        <taxon>Phytoactinopolyspora</taxon>
    </lineage>
</organism>
<dbReference type="InterPro" id="IPR041916">
    <property type="entry name" value="Anti_sigma_zinc_sf"/>
</dbReference>
<dbReference type="EMBL" id="JAAGOA010000034">
    <property type="protein sequence ID" value="NEE04468.1"/>
    <property type="molecule type" value="Genomic_DNA"/>
</dbReference>
<feature type="transmembrane region" description="Helical" evidence="4">
    <location>
        <begin position="115"/>
        <end position="133"/>
    </location>
</feature>
<dbReference type="Proteomes" id="UP000475214">
    <property type="component" value="Unassembled WGS sequence"/>
</dbReference>
<feature type="domain" description="Putative zinc-finger" evidence="5">
    <location>
        <begin position="7"/>
        <end position="41"/>
    </location>
</feature>
<dbReference type="AlphaFoldDB" id="A0A6L9SIG0"/>
<evidence type="ECO:0000256" key="2">
    <source>
        <dbReference type="ARBA" id="ARBA00023163"/>
    </source>
</evidence>
<proteinExistence type="predicted"/>
<gene>
    <name evidence="6" type="ORF">G1H10_30300</name>
</gene>
<keyword evidence="4" id="KW-0812">Transmembrane</keyword>
<keyword evidence="7" id="KW-1185">Reference proteome</keyword>
<dbReference type="Pfam" id="PF13490">
    <property type="entry name" value="zf-HC2"/>
    <property type="match status" value="1"/>
</dbReference>
<comment type="caution">
    <text evidence="6">The sequence shown here is derived from an EMBL/GenBank/DDBJ whole genome shotgun (WGS) entry which is preliminary data.</text>
</comment>
<evidence type="ECO:0000256" key="1">
    <source>
        <dbReference type="ARBA" id="ARBA00023015"/>
    </source>
</evidence>
<evidence type="ECO:0000256" key="4">
    <source>
        <dbReference type="SAM" id="Phobius"/>
    </source>
</evidence>
<reference evidence="6 7" key="1">
    <citation type="submission" date="2020-02" db="EMBL/GenBank/DDBJ databases">
        <authorList>
            <person name="Li X.-J."/>
            <person name="Han X.-M."/>
        </authorList>
    </citation>
    <scope>NUCLEOTIDE SEQUENCE [LARGE SCALE GENOMIC DNA]</scope>
    <source>
        <strain evidence="6 7">CCTCC AB 2017055</strain>
    </source>
</reference>
<feature type="region of interest" description="Disordered" evidence="3">
    <location>
        <begin position="78"/>
        <end position="101"/>
    </location>
</feature>
<keyword evidence="1" id="KW-0805">Transcription regulation</keyword>
<dbReference type="RefSeq" id="WP_163745010.1">
    <property type="nucleotide sequence ID" value="NZ_JAAGOA010000034.1"/>
</dbReference>
<keyword evidence="2" id="KW-0804">Transcription</keyword>
<evidence type="ECO:0000313" key="6">
    <source>
        <dbReference type="EMBL" id="NEE04468.1"/>
    </source>
</evidence>
<evidence type="ECO:0000259" key="5">
    <source>
        <dbReference type="Pfam" id="PF13490"/>
    </source>
</evidence>
<dbReference type="Gene3D" id="1.10.10.1320">
    <property type="entry name" value="Anti-sigma factor, zinc-finger domain"/>
    <property type="match status" value="1"/>
</dbReference>
<name>A0A6L9SIG0_9ACTN</name>